<comment type="subcellular location">
    <subcellularLocation>
        <location evidence="1">Cell membrane</location>
        <topology evidence="1">Multi-pass membrane protein</topology>
    </subcellularLocation>
</comment>
<evidence type="ECO:0000313" key="7">
    <source>
        <dbReference type="EMBL" id="PIE35681.1"/>
    </source>
</evidence>
<dbReference type="GO" id="GO:0022857">
    <property type="term" value="F:transmembrane transporter activity"/>
    <property type="evidence" value="ECO:0007669"/>
    <property type="project" value="InterPro"/>
</dbReference>
<keyword evidence="2" id="KW-1003">Cell membrane</keyword>
<dbReference type="Pfam" id="PF02653">
    <property type="entry name" value="BPD_transp_2"/>
    <property type="match status" value="1"/>
</dbReference>
<organism evidence="7 8">
    <name type="scientific">candidate division KSB3 bacterium</name>
    <dbReference type="NCBI Taxonomy" id="2044937"/>
    <lineage>
        <taxon>Bacteria</taxon>
        <taxon>candidate division KSB3</taxon>
    </lineage>
</organism>
<evidence type="ECO:0000256" key="2">
    <source>
        <dbReference type="ARBA" id="ARBA00022475"/>
    </source>
</evidence>
<evidence type="ECO:0008006" key="9">
    <source>
        <dbReference type="Google" id="ProtNLM"/>
    </source>
</evidence>
<keyword evidence="5 6" id="KW-0472">Membrane</keyword>
<feature type="transmembrane region" description="Helical" evidence="6">
    <location>
        <begin position="12"/>
        <end position="34"/>
    </location>
</feature>
<feature type="transmembrane region" description="Helical" evidence="6">
    <location>
        <begin position="166"/>
        <end position="191"/>
    </location>
</feature>
<protein>
    <recommendedName>
        <fullName evidence="9">ABC transporter permease</fullName>
    </recommendedName>
</protein>
<keyword evidence="4 6" id="KW-1133">Transmembrane helix</keyword>
<evidence type="ECO:0000256" key="5">
    <source>
        <dbReference type="ARBA" id="ARBA00023136"/>
    </source>
</evidence>
<keyword evidence="3 6" id="KW-0812">Transmembrane</keyword>
<evidence type="ECO:0000256" key="4">
    <source>
        <dbReference type="ARBA" id="ARBA00022989"/>
    </source>
</evidence>
<feature type="transmembrane region" description="Helical" evidence="6">
    <location>
        <begin position="55"/>
        <end position="78"/>
    </location>
</feature>
<feature type="transmembrane region" description="Helical" evidence="6">
    <location>
        <begin position="127"/>
        <end position="146"/>
    </location>
</feature>
<dbReference type="EMBL" id="PDSK01000036">
    <property type="protein sequence ID" value="PIE35681.1"/>
    <property type="molecule type" value="Genomic_DNA"/>
</dbReference>
<feature type="transmembrane region" description="Helical" evidence="6">
    <location>
        <begin position="280"/>
        <end position="299"/>
    </location>
</feature>
<comment type="caution">
    <text evidence="7">The sequence shown here is derived from an EMBL/GenBank/DDBJ whole genome shotgun (WGS) entry which is preliminary data.</text>
</comment>
<feature type="transmembrane region" description="Helical" evidence="6">
    <location>
        <begin position="98"/>
        <end position="120"/>
    </location>
</feature>
<gene>
    <name evidence="7" type="ORF">CSA56_03245</name>
</gene>
<proteinExistence type="predicted"/>
<feature type="transmembrane region" description="Helical" evidence="6">
    <location>
        <begin position="222"/>
        <end position="244"/>
    </location>
</feature>
<accession>A0A2G6KJ40</accession>
<dbReference type="Proteomes" id="UP000230821">
    <property type="component" value="Unassembled WGS sequence"/>
</dbReference>
<evidence type="ECO:0000256" key="1">
    <source>
        <dbReference type="ARBA" id="ARBA00004651"/>
    </source>
</evidence>
<dbReference type="PANTHER" id="PTHR32196">
    <property type="entry name" value="ABC TRANSPORTER PERMEASE PROTEIN YPHD-RELATED-RELATED"/>
    <property type="match status" value="1"/>
</dbReference>
<dbReference type="InterPro" id="IPR001851">
    <property type="entry name" value="ABC_transp_permease"/>
</dbReference>
<sequence length="324" mass="34351">MSEQISFKEKTYSFIEEYIVLGVIVAFAIVTYIFEPKFGSVENMTNIMRQFGPRIMVALGMTFVIIGGFIDLSVAGIVNLVVVASLMSINAFGQVPALLIGLGIGLACGFLNSMVVLISGAITQAEALFITYGMSVIYTAIAHIITGGATDLLNRSTNNYSIYTSIGSGTVGIFSVSFIIFSVVLVILYIFQTKTYAGRAINYIGGNKTAARLSGISINKTIILMYSLAGLLYAMGAIILFARVTQAKPTAGLNFETLAIMAVVVGGSKLVGGKGSVLKTVLGVLLVILIGNCLNLLGAPTHLQNVFRGAILILAVWMDGLKDK</sequence>
<evidence type="ECO:0000256" key="6">
    <source>
        <dbReference type="SAM" id="Phobius"/>
    </source>
</evidence>
<name>A0A2G6KJ40_9BACT</name>
<reference evidence="7 8" key="1">
    <citation type="submission" date="2017-10" db="EMBL/GenBank/DDBJ databases">
        <title>Novel microbial diversity and functional potential in the marine mammal oral microbiome.</title>
        <authorList>
            <person name="Dudek N.K."/>
            <person name="Sun C.L."/>
            <person name="Burstein D."/>
            <person name="Kantor R.S."/>
            <person name="Aliaga Goltsman D.S."/>
            <person name="Bik E.M."/>
            <person name="Thomas B.C."/>
            <person name="Banfield J.F."/>
            <person name="Relman D.A."/>
        </authorList>
    </citation>
    <scope>NUCLEOTIDE SEQUENCE [LARGE SCALE GENOMIC DNA]</scope>
    <source>
        <strain evidence="7">DOLJORAL78_47_16</strain>
    </source>
</reference>
<evidence type="ECO:0000313" key="8">
    <source>
        <dbReference type="Proteomes" id="UP000230821"/>
    </source>
</evidence>
<dbReference type="AlphaFoldDB" id="A0A2G6KJ40"/>
<evidence type="ECO:0000256" key="3">
    <source>
        <dbReference type="ARBA" id="ARBA00022692"/>
    </source>
</evidence>
<dbReference type="GO" id="GO:0005886">
    <property type="term" value="C:plasma membrane"/>
    <property type="evidence" value="ECO:0007669"/>
    <property type="project" value="UniProtKB-SubCell"/>
</dbReference>
<dbReference type="CDD" id="cd06579">
    <property type="entry name" value="TM_PBP1_transp_AraH_like"/>
    <property type="match status" value="1"/>
</dbReference>